<feature type="transmembrane region" description="Helical" evidence="5">
    <location>
        <begin position="288"/>
        <end position="310"/>
    </location>
</feature>
<feature type="transmembrane region" description="Helical" evidence="5">
    <location>
        <begin position="94"/>
        <end position="117"/>
    </location>
</feature>
<accession>A0A5C6S0V8</accession>
<dbReference type="GO" id="GO:0016020">
    <property type="term" value="C:membrane"/>
    <property type="evidence" value="ECO:0007669"/>
    <property type="project" value="UniProtKB-SubCell"/>
</dbReference>
<feature type="transmembrane region" description="Helical" evidence="5">
    <location>
        <begin position="322"/>
        <end position="345"/>
    </location>
</feature>
<keyword evidence="3 5" id="KW-1133">Transmembrane helix</keyword>
<feature type="transmembrane region" description="Helical" evidence="5">
    <location>
        <begin position="351"/>
        <end position="372"/>
    </location>
</feature>
<feature type="transmembrane region" description="Helical" evidence="5">
    <location>
        <begin position="129"/>
        <end position="150"/>
    </location>
</feature>
<dbReference type="AlphaFoldDB" id="A0A5C6S0V8"/>
<evidence type="ECO:0000256" key="3">
    <source>
        <dbReference type="ARBA" id="ARBA00022989"/>
    </source>
</evidence>
<dbReference type="OrthoDB" id="5526080at2"/>
<dbReference type="RefSeq" id="WP_147099067.1">
    <property type="nucleotide sequence ID" value="NZ_JBHUFH010000003.1"/>
</dbReference>
<comment type="caution">
    <text evidence="7">The sequence shown here is derived from an EMBL/GenBank/DDBJ whole genome shotgun (WGS) entry which is preliminary data.</text>
</comment>
<feature type="transmembrane region" description="Helical" evidence="5">
    <location>
        <begin position="263"/>
        <end position="282"/>
    </location>
</feature>
<feature type="transmembrane region" description="Helical" evidence="5">
    <location>
        <begin position="41"/>
        <end position="58"/>
    </location>
</feature>
<evidence type="ECO:0000256" key="2">
    <source>
        <dbReference type="ARBA" id="ARBA00022692"/>
    </source>
</evidence>
<feature type="transmembrane region" description="Helical" evidence="5">
    <location>
        <begin position="156"/>
        <end position="179"/>
    </location>
</feature>
<evidence type="ECO:0000256" key="1">
    <source>
        <dbReference type="ARBA" id="ARBA00004141"/>
    </source>
</evidence>
<evidence type="ECO:0000256" key="4">
    <source>
        <dbReference type="ARBA" id="ARBA00023136"/>
    </source>
</evidence>
<dbReference type="InterPro" id="IPR020846">
    <property type="entry name" value="MFS_dom"/>
</dbReference>
<proteinExistence type="predicted"/>
<feature type="transmembrane region" description="Helical" evidence="5">
    <location>
        <begin position="232"/>
        <end position="251"/>
    </location>
</feature>
<feature type="transmembrane region" description="Helical" evidence="5">
    <location>
        <begin position="191"/>
        <end position="212"/>
    </location>
</feature>
<reference evidence="7 8" key="1">
    <citation type="submission" date="2019-08" db="EMBL/GenBank/DDBJ databases">
        <authorList>
            <person name="Ye J."/>
        </authorList>
    </citation>
    <scope>NUCLEOTIDE SEQUENCE [LARGE SCALE GENOMIC DNA]</scope>
    <source>
        <strain evidence="7 8">TK008</strain>
    </source>
</reference>
<dbReference type="InterPro" id="IPR036259">
    <property type="entry name" value="MFS_trans_sf"/>
</dbReference>
<dbReference type="EMBL" id="VOPL01000005">
    <property type="protein sequence ID" value="TXB68037.1"/>
    <property type="molecule type" value="Genomic_DNA"/>
</dbReference>
<dbReference type="PANTHER" id="PTHR23514">
    <property type="entry name" value="BYPASS OF STOP CODON PROTEIN 6"/>
    <property type="match status" value="1"/>
</dbReference>
<evidence type="ECO:0000259" key="6">
    <source>
        <dbReference type="PROSITE" id="PS50850"/>
    </source>
</evidence>
<gene>
    <name evidence="7" type="ORF">FQV27_12665</name>
</gene>
<sequence>MKLAEVGGPLIGFVAMGVFWGAWGTLIPVVKTNTAASDAELGMALLCVALGAIPAMILGGRMVDRLGVRLLLPIAIPAFGASAVLPAMARDPFALGLCLLILGCCSGFMDIVMNAGVSEADSRTGKSSMQFAHGSFAAIYFLVAIASGQARGSGFGALQVLLAILLLCLLLAVLAGVLTRAGSRSGSEPRSGFRPSLPVMGLGVIAGIAFLTENGLQNWSALFFERLFDATPQLSSGAPATVGLAVAIGRFGGQAMTQRVGDWGIILLGAGGSALGCLAFAFSQHPWLAYAGIFLGAAGVSVIAPAALNIGGQRASSATRGATVATISVIAYTGFFVGPAMLGFLSQGFGLRVAMALLCIGAILIAIIANIIRSKSP</sequence>
<name>A0A5C6S0V8_9RHOB</name>
<protein>
    <submittedName>
        <fullName evidence="7">MFS transporter</fullName>
    </submittedName>
</protein>
<evidence type="ECO:0000313" key="7">
    <source>
        <dbReference type="EMBL" id="TXB68037.1"/>
    </source>
</evidence>
<dbReference type="Gene3D" id="1.20.1250.20">
    <property type="entry name" value="MFS general substrate transporter like domains"/>
    <property type="match status" value="2"/>
</dbReference>
<dbReference type="InterPro" id="IPR051788">
    <property type="entry name" value="MFS_Transporter"/>
</dbReference>
<dbReference type="PANTHER" id="PTHR23514:SF13">
    <property type="entry name" value="INNER MEMBRANE PROTEIN YBJJ"/>
    <property type="match status" value="1"/>
</dbReference>
<dbReference type="GO" id="GO:0022857">
    <property type="term" value="F:transmembrane transporter activity"/>
    <property type="evidence" value="ECO:0007669"/>
    <property type="project" value="InterPro"/>
</dbReference>
<keyword evidence="8" id="KW-1185">Reference proteome</keyword>
<organism evidence="7 8">
    <name type="scientific">Paracoccus aurantiacus</name>
    <dbReference type="NCBI Taxonomy" id="2599412"/>
    <lineage>
        <taxon>Bacteria</taxon>
        <taxon>Pseudomonadati</taxon>
        <taxon>Pseudomonadota</taxon>
        <taxon>Alphaproteobacteria</taxon>
        <taxon>Rhodobacterales</taxon>
        <taxon>Paracoccaceae</taxon>
        <taxon>Paracoccus</taxon>
    </lineage>
</organism>
<dbReference type="PROSITE" id="PS50850">
    <property type="entry name" value="MFS"/>
    <property type="match status" value="1"/>
</dbReference>
<keyword evidence="4 5" id="KW-0472">Membrane</keyword>
<dbReference type="Pfam" id="PF07690">
    <property type="entry name" value="MFS_1"/>
    <property type="match status" value="1"/>
</dbReference>
<dbReference type="Proteomes" id="UP000321562">
    <property type="component" value="Unassembled WGS sequence"/>
</dbReference>
<feature type="transmembrane region" description="Helical" evidence="5">
    <location>
        <begin position="70"/>
        <end position="88"/>
    </location>
</feature>
<feature type="domain" description="Major facilitator superfamily (MFS) profile" evidence="6">
    <location>
        <begin position="160"/>
        <end position="377"/>
    </location>
</feature>
<comment type="subcellular location">
    <subcellularLocation>
        <location evidence="1">Membrane</location>
        <topology evidence="1">Multi-pass membrane protein</topology>
    </subcellularLocation>
</comment>
<keyword evidence="2 5" id="KW-0812">Transmembrane</keyword>
<dbReference type="InterPro" id="IPR011701">
    <property type="entry name" value="MFS"/>
</dbReference>
<evidence type="ECO:0000313" key="8">
    <source>
        <dbReference type="Proteomes" id="UP000321562"/>
    </source>
</evidence>
<dbReference type="SUPFAM" id="SSF103473">
    <property type="entry name" value="MFS general substrate transporter"/>
    <property type="match status" value="1"/>
</dbReference>
<feature type="transmembrane region" description="Helical" evidence="5">
    <location>
        <begin position="7"/>
        <end position="29"/>
    </location>
</feature>
<evidence type="ECO:0000256" key="5">
    <source>
        <dbReference type="SAM" id="Phobius"/>
    </source>
</evidence>